<proteinExistence type="predicted"/>
<accession>A0AB34J5J3</accession>
<dbReference type="PANTHER" id="PTHR34203">
    <property type="entry name" value="METHYLTRANSFERASE, FKBM FAMILY PROTEIN"/>
    <property type="match status" value="1"/>
</dbReference>
<keyword evidence="3" id="KW-1185">Reference proteome</keyword>
<dbReference type="Gene3D" id="3.40.50.150">
    <property type="entry name" value="Vaccinia Virus protein VP39"/>
    <property type="match status" value="1"/>
</dbReference>
<dbReference type="InterPro" id="IPR029063">
    <property type="entry name" value="SAM-dependent_MTases_sf"/>
</dbReference>
<comment type="caution">
    <text evidence="2">The sequence shown here is derived from an EMBL/GenBank/DDBJ whole genome shotgun (WGS) entry which is preliminary data.</text>
</comment>
<protein>
    <recommendedName>
        <fullName evidence="1">Methyltransferase FkbM domain-containing protein</fullName>
    </recommendedName>
</protein>
<evidence type="ECO:0000313" key="3">
    <source>
        <dbReference type="Proteomes" id="UP001515480"/>
    </source>
</evidence>
<organism evidence="2 3">
    <name type="scientific">Prymnesium parvum</name>
    <name type="common">Toxic golden alga</name>
    <dbReference type="NCBI Taxonomy" id="97485"/>
    <lineage>
        <taxon>Eukaryota</taxon>
        <taxon>Haptista</taxon>
        <taxon>Haptophyta</taxon>
        <taxon>Prymnesiophyceae</taxon>
        <taxon>Prymnesiales</taxon>
        <taxon>Prymnesiaceae</taxon>
        <taxon>Prymnesium</taxon>
    </lineage>
</organism>
<evidence type="ECO:0000259" key="1">
    <source>
        <dbReference type="Pfam" id="PF05050"/>
    </source>
</evidence>
<dbReference type="Pfam" id="PF05050">
    <property type="entry name" value="Methyltransf_21"/>
    <property type="match status" value="1"/>
</dbReference>
<dbReference type="EMBL" id="JBGBPQ010000012">
    <property type="protein sequence ID" value="KAL1514619.1"/>
    <property type="molecule type" value="Genomic_DNA"/>
</dbReference>
<dbReference type="Proteomes" id="UP001515480">
    <property type="component" value="Unassembled WGS sequence"/>
</dbReference>
<dbReference type="InterPro" id="IPR006342">
    <property type="entry name" value="FkbM_mtfrase"/>
</dbReference>
<evidence type="ECO:0000313" key="2">
    <source>
        <dbReference type="EMBL" id="KAL1514619.1"/>
    </source>
</evidence>
<reference evidence="2 3" key="1">
    <citation type="journal article" date="2024" name="Science">
        <title>Giant polyketide synthase enzymes in the biosynthesis of giant marine polyether toxins.</title>
        <authorList>
            <person name="Fallon T.R."/>
            <person name="Shende V.V."/>
            <person name="Wierzbicki I.H."/>
            <person name="Pendleton A.L."/>
            <person name="Watervoot N.F."/>
            <person name="Auber R.P."/>
            <person name="Gonzalez D.J."/>
            <person name="Wisecaver J.H."/>
            <person name="Moore B.S."/>
        </authorList>
    </citation>
    <scope>NUCLEOTIDE SEQUENCE [LARGE SCALE GENOMIC DNA]</scope>
    <source>
        <strain evidence="2 3">12B1</strain>
    </source>
</reference>
<dbReference type="AlphaFoldDB" id="A0AB34J5J3"/>
<feature type="domain" description="Methyltransferase FkbM" evidence="1">
    <location>
        <begin position="112"/>
        <end position="256"/>
    </location>
</feature>
<dbReference type="PANTHER" id="PTHR34203:SF15">
    <property type="entry name" value="SLL1173 PROTEIN"/>
    <property type="match status" value="1"/>
</dbReference>
<name>A0AB34J5J3_PRYPA</name>
<sequence>MSTACNSSLQMARLSMCPAAAWLDLSSQPLIEHSALHRLGRPLTMVNVGANKGYNVAAFLQLFHARASPAPTNAAWHAALLREPSRVRYACGLCNSCRAPPPRARHHVRVEVHAVELVGSNARTLRRLFRAFGVPGAAHHLALSNFSGISTYAPQSAVGLEHIELGSRGGAARAEQVRVDTLDAFAAKQGLEEIALLSIDAEGQDALVLEGAEGMLSTRRVAIVEFEYVGRGFWRQSHEQRRSLLDVLAKLAGHGYSCFWQANNGRLASVEPGLRFGCRYDFRFRSNLLLERAPPQRLLRVCVEGEQGT</sequence>
<dbReference type="InterPro" id="IPR052514">
    <property type="entry name" value="SAM-dependent_MTase"/>
</dbReference>
<dbReference type="SUPFAM" id="SSF53335">
    <property type="entry name" value="S-adenosyl-L-methionine-dependent methyltransferases"/>
    <property type="match status" value="1"/>
</dbReference>
<gene>
    <name evidence="2" type="ORF">AB1Y20_003713</name>
</gene>